<sequence>MWRSMQLMLCFVTANIGYRDDPSYVMTSQGPVRGQKENDGVYTFYNIPYATAPTGEDKFKAPLQPPEWTAPFEAVDKDVICPQAEFGNNQFMKKKNMQSNCLIANVYVPDTTKTNLSVVLYIHGGGFQIGYGDRRKAKNLMQTKRIIVVTFNYRLGIVGFLCLGTNDIPGNAGMKDILAMLRWLKKNIYSFGGNPNDITVSGYSTGAAAADLLLLSKTARGLFHKVIIESGSGIAPYAIQLDPIENAKKYAKSLNFTEFKNIYALEKFYKKLHYDVIRADAFLSRKDSSFVFVPCVENNGRRDTFLHDSPINILQSGDFTKVPMLNPVPEESSLPLSWPPTNADRDPYITLGPTVEISGRILEEQINFWDEIYRKHYRDPIPPPKSSPATSSHRIKMFQKRIG</sequence>
<keyword evidence="3 6" id="KW-0378">Hydrolase</keyword>
<feature type="domain" description="Carboxylesterase type B" evidence="8">
    <location>
        <begin position="23"/>
        <end position="326"/>
    </location>
</feature>
<evidence type="ECO:0000313" key="9">
    <source>
        <dbReference type="EMBL" id="CAB3235471.1"/>
    </source>
</evidence>
<dbReference type="EMBL" id="CADEBC010000485">
    <property type="protein sequence ID" value="CAB3235471.1"/>
    <property type="molecule type" value="Genomic_DNA"/>
</dbReference>
<dbReference type="GO" id="GO:0052689">
    <property type="term" value="F:carboxylic ester hydrolase activity"/>
    <property type="evidence" value="ECO:0007669"/>
    <property type="project" value="UniProtKB-KW"/>
</dbReference>
<evidence type="ECO:0000256" key="3">
    <source>
        <dbReference type="ARBA" id="ARBA00022801"/>
    </source>
</evidence>
<dbReference type="InterPro" id="IPR002018">
    <property type="entry name" value="CarbesteraseB"/>
</dbReference>
<dbReference type="InterPro" id="IPR019826">
    <property type="entry name" value="Carboxylesterase_B_AS"/>
</dbReference>
<evidence type="ECO:0000256" key="4">
    <source>
        <dbReference type="ARBA" id="ARBA00023157"/>
    </source>
</evidence>
<dbReference type="PROSITE" id="PS00122">
    <property type="entry name" value="CARBOXYLESTERASE_B_1"/>
    <property type="match status" value="1"/>
</dbReference>
<organism evidence="9 10">
    <name type="scientific">Arctia plantaginis</name>
    <name type="common">Wood tiger moth</name>
    <name type="synonym">Phalaena plantaginis</name>
    <dbReference type="NCBI Taxonomy" id="874455"/>
    <lineage>
        <taxon>Eukaryota</taxon>
        <taxon>Metazoa</taxon>
        <taxon>Ecdysozoa</taxon>
        <taxon>Arthropoda</taxon>
        <taxon>Hexapoda</taxon>
        <taxon>Insecta</taxon>
        <taxon>Pterygota</taxon>
        <taxon>Neoptera</taxon>
        <taxon>Endopterygota</taxon>
        <taxon>Lepidoptera</taxon>
        <taxon>Glossata</taxon>
        <taxon>Ditrysia</taxon>
        <taxon>Noctuoidea</taxon>
        <taxon>Erebidae</taxon>
        <taxon>Arctiinae</taxon>
        <taxon>Arctia</taxon>
    </lineage>
</organism>
<dbReference type="OrthoDB" id="3200163at2759"/>
<evidence type="ECO:0000313" key="10">
    <source>
        <dbReference type="Proteomes" id="UP000494106"/>
    </source>
</evidence>
<name>A0A8S0ZUH4_ARCPL</name>
<dbReference type="Proteomes" id="UP000494106">
    <property type="component" value="Unassembled WGS sequence"/>
</dbReference>
<evidence type="ECO:0000256" key="5">
    <source>
        <dbReference type="ARBA" id="ARBA00023180"/>
    </source>
</evidence>
<evidence type="ECO:0000256" key="2">
    <source>
        <dbReference type="ARBA" id="ARBA00022487"/>
    </source>
</evidence>
<dbReference type="AlphaFoldDB" id="A0A8S0ZUH4"/>
<feature type="region of interest" description="Disordered" evidence="7">
    <location>
        <begin position="381"/>
        <end position="403"/>
    </location>
</feature>
<keyword evidence="5" id="KW-0325">Glycoprotein</keyword>
<reference evidence="9 10" key="1">
    <citation type="submission" date="2020-04" db="EMBL/GenBank/DDBJ databases">
        <authorList>
            <person name="Wallbank WR R."/>
            <person name="Pardo Diaz C."/>
            <person name="Kozak K."/>
            <person name="Martin S."/>
            <person name="Jiggins C."/>
            <person name="Moest M."/>
            <person name="Warren A I."/>
            <person name="Byers J.R.P. K."/>
            <person name="Montejo-Kovacevich G."/>
            <person name="Yen C E."/>
        </authorList>
    </citation>
    <scope>NUCLEOTIDE SEQUENCE [LARGE SCALE GENOMIC DNA]</scope>
</reference>
<feature type="signal peptide" evidence="6">
    <location>
        <begin position="1"/>
        <end position="17"/>
    </location>
</feature>
<dbReference type="SUPFAM" id="SSF53474">
    <property type="entry name" value="alpha/beta-Hydrolases"/>
    <property type="match status" value="1"/>
</dbReference>
<keyword evidence="4" id="KW-1015">Disulfide bond</keyword>
<dbReference type="Pfam" id="PF00135">
    <property type="entry name" value="COesterase"/>
    <property type="match status" value="1"/>
</dbReference>
<comment type="similarity">
    <text evidence="1 6">Belongs to the type-B carboxylesterase/lipase family.</text>
</comment>
<feature type="chain" id="PRO_5035958703" description="Carboxylic ester hydrolase" evidence="6">
    <location>
        <begin position="18"/>
        <end position="403"/>
    </location>
</feature>
<evidence type="ECO:0000256" key="7">
    <source>
        <dbReference type="SAM" id="MobiDB-lite"/>
    </source>
</evidence>
<proteinExistence type="inferred from homology"/>
<evidence type="ECO:0000256" key="6">
    <source>
        <dbReference type="RuleBase" id="RU361235"/>
    </source>
</evidence>
<protein>
    <recommendedName>
        <fullName evidence="6">Carboxylic ester hydrolase</fullName>
        <ecNumber evidence="6">3.1.1.-</ecNumber>
    </recommendedName>
</protein>
<keyword evidence="6" id="KW-0732">Signal</keyword>
<dbReference type="PANTHER" id="PTHR11559">
    <property type="entry name" value="CARBOXYLESTERASE"/>
    <property type="match status" value="1"/>
</dbReference>
<evidence type="ECO:0000259" key="8">
    <source>
        <dbReference type="Pfam" id="PF00135"/>
    </source>
</evidence>
<dbReference type="EC" id="3.1.1.-" evidence="6"/>
<accession>A0A8S0ZUH4</accession>
<keyword evidence="10" id="KW-1185">Reference proteome</keyword>
<comment type="caution">
    <text evidence="9">The sequence shown here is derived from an EMBL/GenBank/DDBJ whole genome shotgun (WGS) entry which is preliminary data.</text>
</comment>
<dbReference type="InterPro" id="IPR050309">
    <property type="entry name" value="Type-B_Carboxylest/Lipase"/>
</dbReference>
<gene>
    <name evidence="9" type="ORF">APLA_LOCUS6136</name>
</gene>
<evidence type="ECO:0000256" key="1">
    <source>
        <dbReference type="ARBA" id="ARBA00005964"/>
    </source>
</evidence>
<dbReference type="InterPro" id="IPR029058">
    <property type="entry name" value="AB_hydrolase_fold"/>
</dbReference>
<dbReference type="Gene3D" id="3.40.50.1820">
    <property type="entry name" value="alpha/beta hydrolase"/>
    <property type="match status" value="1"/>
</dbReference>
<feature type="compositionally biased region" description="Basic residues" evidence="7">
    <location>
        <begin position="393"/>
        <end position="403"/>
    </location>
</feature>
<keyword evidence="2" id="KW-0719">Serine esterase</keyword>